<evidence type="ECO:0000313" key="1">
    <source>
        <dbReference type="EMBL" id="MBK1703296.1"/>
    </source>
</evidence>
<reference evidence="1" key="2">
    <citation type="journal article" date="2020" name="Microorganisms">
        <title>Osmotic Adaptation and Compatible Solute Biosynthesis of Phototrophic Bacteria as Revealed from Genome Analyses.</title>
        <authorList>
            <person name="Imhoff J.F."/>
            <person name="Rahn T."/>
            <person name="Kunzel S."/>
            <person name="Keller A."/>
            <person name="Neulinger S.C."/>
        </authorList>
    </citation>
    <scope>NUCLEOTIDE SEQUENCE</scope>
    <source>
        <strain evidence="1">DSM 11080</strain>
    </source>
</reference>
<name>A0AAJ0X7R9_9GAMM</name>
<reference evidence="1" key="1">
    <citation type="submission" date="2017-08" db="EMBL/GenBank/DDBJ databases">
        <authorList>
            <person name="Imhoff J.F."/>
            <person name="Rahn T."/>
            <person name="Kuenzel S."/>
            <person name="Neulinger S.C."/>
        </authorList>
    </citation>
    <scope>NUCLEOTIDE SEQUENCE</scope>
    <source>
        <strain evidence="1">DSM 11080</strain>
    </source>
</reference>
<sequence length="73" mass="8242">MPNIDVVIELSAEACLAHYEGRVEQVYTWSLDGRRVVFPAAALRQVVTPEGVHGIFRLRFSATGQFEAIQRLR</sequence>
<protein>
    <recommendedName>
        <fullName evidence="3">DUF2835 domain-containing protein</fullName>
    </recommendedName>
</protein>
<dbReference type="RefSeq" id="WP_200344140.1">
    <property type="nucleotide sequence ID" value="NZ_NRSJ01000002.1"/>
</dbReference>
<proteinExistence type="predicted"/>
<keyword evidence="2" id="KW-1185">Reference proteome</keyword>
<dbReference type="Proteomes" id="UP001296776">
    <property type="component" value="Unassembled WGS sequence"/>
</dbReference>
<dbReference type="InterPro" id="IPR021363">
    <property type="entry name" value="DUF2835"/>
</dbReference>
<dbReference type="AlphaFoldDB" id="A0AAJ0X7R9"/>
<comment type="caution">
    <text evidence="1">The sequence shown here is derived from an EMBL/GenBank/DDBJ whole genome shotgun (WGS) entry which is preliminary data.</text>
</comment>
<dbReference type="Pfam" id="PF11197">
    <property type="entry name" value="DUF2835"/>
    <property type="match status" value="1"/>
</dbReference>
<organism evidence="1 2">
    <name type="scientific">Halochromatium glycolicum</name>
    <dbReference type="NCBI Taxonomy" id="85075"/>
    <lineage>
        <taxon>Bacteria</taxon>
        <taxon>Pseudomonadati</taxon>
        <taxon>Pseudomonadota</taxon>
        <taxon>Gammaproteobacteria</taxon>
        <taxon>Chromatiales</taxon>
        <taxon>Chromatiaceae</taxon>
        <taxon>Halochromatium</taxon>
    </lineage>
</organism>
<gene>
    <name evidence="1" type="ORF">CKO40_01700</name>
</gene>
<accession>A0AAJ0X7R9</accession>
<evidence type="ECO:0000313" key="2">
    <source>
        <dbReference type="Proteomes" id="UP001296776"/>
    </source>
</evidence>
<dbReference type="EMBL" id="NRSJ01000002">
    <property type="protein sequence ID" value="MBK1703296.1"/>
    <property type="molecule type" value="Genomic_DNA"/>
</dbReference>
<evidence type="ECO:0008006" key="3">
    <source>
        <dbReference type="Google" id="ProtNLM"/>
    </source>
</evidence>